<dbReference type="EMBL" id="BLVO01000004">
    <property type="protein sequence ID" value="GFM31790.1"/>
    <property type="molecule type" value="Genomic_DNA"/>
</dbReference>
<dbReference type="InterPro" id="IPR000780">
    <property type="entry name" value="CheR_MeTrfase"/>
</dbReference>
<evidence type="ECO:0000256" key="3">
    <source>
        <dbReference type="ARBA" id="ARBA00022603"/>
    </source>
</evidence>
<evidence type="ECO:0000256" key="4">
    <source>
        <dbReference type="ARBA" id="ARBA00022679"/>
    </source>
</evidence>
<keyword evidence="8" id="KW-1185">Reference proteome</keyword>
<evidence type="ECO:0000313" key="7">
    <source>
        <dbReference type="EMBL" id="GFM31790.1"/>
    </source>
</evidence>
<feature type="domain" description="CheR-type methyltransferase" evidence="6">
    <location>
        <begin position="50"/>
        <end position="332"/>
    </location>
</feature>
<name>A0A7J0BDL7_9BACT</name>
<evidence type="ECO:0000256" key="5">
    <source>
        <dbReference type="ARBA" id="ARBA00022691"/>
    </source>
</evidence>
<dbReference type="InterPro" id="IPR026024">
    <property type="entry name" value="Chemotaxis_MeTrfase_CheR"/>
</dbReference>
<dbReference type="InterPro" id="IPR029063">
    <property type="entry name" value="SAM-dependent_MTases_sf"/>
</dbReference>
<dbReference type="EC" id="2.1.1.80" evidence="2"/>
<dbReference type="PANTHER" id="PTHR24422:SF10">
    <property type="entry name" value="CHEMOTAXIS PROTEIN METHYLTRANSFERASE 2"/>
    <property type="match status" value="1"/>
</dbReference>
<keyword evidence="5" id="KW-0949">S-adenosyl-L-methionine</keyword>
<dbReference type="InterPro" id="IPR036804">
    <property type="entry name" value="CheR_N_sf"/>
</dbReference>
<dbReference type="SUPFAM" id="SSF47757">
    <property type="entry name" value="Chemotaxis receptor methyltransferase CheR, N-terminal domain"/>
    <property type="match status" value="1"/>
</dbReference>
<sequence length="332" mass="37102">MALLSSGKFGSTTTAAGARATASTGLPGGRTGGLMTDLSKQERAFSGGLSLRKTPKISDDEFAQLSAFIYEKTGISIPDKRKYLLENRLGSRLQELGLKTFKEYYDYLRLDRNKTLEMDKLCEKVTTNETSFYRDVRQLGIFQNDILKDIIKEQEAAGRKELFIWSAGCSSGEEPYTLAIMISEVLGMSVIGWNIRITANDLSPAMLTKAKEGLYTEYSLRTTPKGIIAKYFDQEGDNFRVKPRIKKLINFGPINLSDGMALKRVPKSHIVFCRNVIIYFDDPMKQSVITAFYDNLVPGGYLFLGHSESIHKLSTAFKPVLKPGGMCYRKEG</sequence>
<dbReference type="InterPro" id="IPR022642">
    <property type="entry name" value="CheR_C"/>
</dbReference>
<dbReference type="InterPro" id="IPR022641">
    <property type="entry name" value="CheR_N"/>
</dbReference>
<dbReference type="Pfam" id="PF01739">
    <property type="entry name" value="CheR"/>
    <property type="match status" value="1"/>
</dbReference>
<keyword evidence="3 7" id="KW-0489">Methyltransferase</keyword>
<dbReference type="PIRSF" id="PIRSF000410">
    <property type="entry name" value="CheR"/>
    <property type="match status" value="1"/>
</dbReference>
<dbReference type="GO" id="GO:0008983">
    <property type="term" value="F:protein-glutamate O-methyltransferase activity"/>
    <property type="evidence" value="ECO:0007669"/>
    <property type="project" value="UniProtKB-EC"/>
</dbReference>
<evidence type="ECO:0000313" key="8">
    <source>
        <dbReference type="Proteomes" id="UP000503840"/>
    </source>
</evidence>
<comment type="catalytic activity">
    <reaction evidence="1">
        <text>L-glutamyl-[protein] + S-adenosyl-L-methionine = [protein]-L-glutamate 5-O-methyl ester + S-adenosyl-L-homocysteine</text>
        <dbReference type="Rhea" id="RHEA:24452"/>
        <dbReference type="Rhea" id="RHEA-COMP:10208"/>
        <dbReference type="Rhea" id="RHEA-COMP:10311"/>
        <dbReference type="ChEBI" id="CHEBI:29973"/>
        <dbReference type="ChEBI" id="CHEBI:57856"/>
        <dbReference type="ChEBI" id="CHEBI:59789"/>
        <dbReference type="ChEBI" id="CHEBI:82795"/>
        <dbReference type="EC" id="2.1.1.80"/>
    </reaction>
</comment>
<dbReference type="PRINTS" id="PR00996">
    <property type="entry name" value="CHERMTFRASE"/>
</dbReference>
<comment type="caution">
    <text evidence="7">The sequence shown here is derived from an EMBL/GenBank/DDBJ whole genome shotgun (WGS) entry which is preliminary data.</text>
</comment>
<reference evidence="7 8" key="1">
    <citation type="submission" date="2020-05" db="EMBL/GenBank/DDBJ databases">
        <title>Draft genome sequence of Desulfovibrio sp. strain HN2T.</title>
        <authorList>
            <person name="Ueno A."/>
            <person name="Tamazawa S."/>
            <person name="Tamamura S."/>
            <person name="Murakami T."/>
            <person name="Kiyama T."/>
            <person name="Inomata H."/>
            <person name="Amano Y."/>
            <person name="Miyakawa K."/>
            <person name="Tamaki H."/>
            <person name="Naganuma T."/>
            <person name="Kaneko K."/>
        </authorList>
    </citation>
    <scope>NUCLEOTIDE SEQUENCE [LARGE SCALE GENOMIC DNA]</scope>
    <source>
        <strain evidence="7 8">HN2</strain>
    </source>
</reference>
<proteinExistence type="predicted"/>
<dbReference type="InterPro" id="IPR050903">
    <property type="entry name" value="Bact_Chemotaxis_MeTrfase"/>
</dbReference>
<dbReference type="Gene3D" id="3.40.50.150">
    <property type="entry name" value="Vaccinia Virus protein VP39"/>
    <property type="match status" value="1"/>
</dbReference>
<organism evidence="7 8">
    <name type="scientific">Desulfovibrio subterraneus</name>
    <dbReference type="NCBI Taxonomy" id="2718620"/>
    <lineage>
        <taxon>Bacteria</taxon>
        <taxon>Pseudomonadati</taxon>
        <taxon>Thermodesulfobacteriota</taxon>
        <taxon>Desulfovibrionia</taxon>
        <taxon>Desulfovibrionales</taxon>
        <taxon>Desulfovibrionaceae</taxon>
        <taxon>Desulfovibrio</taxon>
    </lineage>
</organism>
<protein>
    <recommendedName>
        <fullName evidence="2">protein-glutamate O-methyltransferase</fullName>
        <ecNumber evidence="2">2.1.1.80</ecNumber>
    </recommendedName>
</protein>
<gene>
    <name evidence="7" type="primary">cheR-2_1</name>
    <name evidence="7" type="ORF">DSM101010T_01550</name>
</gene>
<evidence type="ECO:0000259" key="6">
    <source>
        <dbReference type="PROSITE" id="PS50123"/>
    </source>
</evidence>
<keyword evidence="4 7" id="KW-0808">Transferase</keyword>
<evidence type="ECO:0000256" key="2">
    <source>
        <dbReference type="ARBA" id="ARBA00012534"/>
    </source>
</evidence>
<dbReference type="GO" id="GO:0032259">
    <property type="term" value="P:methylation"/>
    <property type="evidence" value="ECO:0007669"/>
    <property type="project" value="UniProtKB-KW"/>
</dbReference>
<dbReference type="Proteomes" id="UP000503840">
    <property type="component" value="Unassembled WGS sequence"/>
</dbReference>
<dbReference type="PROSITE" id="PS50123">
    <property type="entry name" value="CHER"/>
    <property type="match status" value="1"/>
</dbReference>
<accession>A0A7J0BDL7</accession>
<dbReference type="SUPFAM" id="SSF53335">
    <property type="entry name" value="S-adenosyl-L-methionine-dependent methyltransferases"/>
    <property type="match status" value="1"/>
</dbReference>
<dbReference type="Gene3D" id="1.10.155.10">
    <property type="entry name" value="Chemotaxis receptor methyltransferase CheR, N-terminal domain"/>
    <property type="match status" value="1"/>
</dbReference>
<dbReference type="SMART" id="SM00138">
    <property type="entry name" value="MeTrc"/>
    <property type="match status" value="1"/>
</dbReference>
<dbReference type="Pfam" id="PF03705">
    <property type="entry name" value="CheR_N"/>
    <property type="match status" value="1"/>
</dbReference>
<evidence type="ECO:0000256" key="1">
    <source>
        <dbReference type="ARBA" id="ARBA00001541"/>
    </source>
</evidence>
<dbReference type="AlphaFoldDB" id="A0A7J0BDL7"/>
<dbReference type="PANTHER" id="PTHR24422">
    <property type="entry name" value="CHEMOTAXIS PROTEIN METHYLTRANSFERASE"/>
    <property type="match status" value="1"/>
</dbReference>